<dbReference type="InterPro" id="IPR004111">
    <property type="entry name" value="Repressor_TetR_C"/>
</dbReference>
<accession>A0ABP6QBN5</accession>
<dbReference type="Proteomes" id="UP001501237">
    <property type="component" value="Unassembled WGS sequence"/>
</dbReference>
<proteinExistence type="predicted"/>
<gene>
    <name evidence="7" type="primary">actII</name>
    <name evidence="7" type="ORF">GCM10010468_40540</name>
</gene>
<evidence type="ECO:0000256" key="1">
    <source>
        <dbReference type="ARBA" id="ARBA00022491"/>
    </source>
</evidence>
<dbReference type="InterPro" id="IPR001647">
    <property type="entry name" value="HTH_TetR"/>
</dbReference>
<evidence type="ECO:0000256" key="3">
    <source>
        <dbReference type="ARBA" id="ARBA00023125"/>
    </source>
</evidence>
<evidence type="ECO:0000256" key="2">
    <source>
        <dbReference type="ARBA" id="ARBA00023015"/>
    </source>
</evidence>
<dbReference type="InterPro" id="IPR036271">
    <property type="entry name" value="Tet_transcr_reg_TetR-rel_C_sf"/>
</dbReference>
<evidence type="ECO:0000256" key="4">
    <source>
        <dbReference type="ARBA" id="ARBA00023163"/>
    </source>
</evidence>
<dbReference type="RefSeq" id="WP_344830488.1">
    <property type="nucleotide sequence ID" value="NZ_BAAAUV010000009.1"/>
</dbReference>
<protein>
    <submittedName>
        <fullName evidence="7">TetR family transcriptional regulator ActII</fullName>
    </submittedName>
</protein>
<keyword evidence="4" id="KW-0804">Transcription</keyword>
<dbReference type="InterPro" id="IPR009057">
    <property type="entry name" value="Homeodomain-like_sf"/>
</dbReference>
<evidence type="ECO:0000259" key="6">
    <source>
        <dbReference type="PROSITE" id="PS50977"/>
    </source>
</evidence>
<dbReference type="EMBL" id="BAAAUV010000009">
    <property type="protein sequence ID" value="GAA3217633.1"/>
    <property type="molecule type" value="Genomic_DNA"/>
</dbReference>
<dbReference type="Pfam" id="PF00440">
    <property type="entry name" value="TetR_N"/>
    <property type="match status" value="1"/>
</dbReference>
<evidence type="ECO:0000256" key="5">
    <source>
        <dbReference type="PROSITE-ProRule" id="PRU00335"/>
    </source>
</evidence>
<dbReference type="SUPFAM" id="SSF46689">
    <property type="entry name" value="Homeodomain-like"/>
    <property type="match status" value="1"/>
</dbReference>
<keyword evidence="1" id="KW-0678">Repressor</keyword>
<dbReference type="SUPFAM" id="SSF48498">
    <property type="entry name" value="Tetracyclin repressor-like, C-terminal domain"/>
    <property type="match status" value="1"/>
</dbReference>
<dbReference type="PANTHER" id="PTHR30055:SF151">
    <property type="entry name" value="TRANSCRIPTIONAL REGULATORY PROTEIN"/>
    <property type="match status" value="1"/>
</dbReference>
<keyword evidence="8" id="KW-1185">Reference proteome</keyword>
<comment type="caution">
    <text evidence="7">The sequence shown here is derived from an EMBL/GenBank/DDBJ whole genome shotgun (WGS) entry which is preliminary data.</text>
</comment>
<keyword evidence="3 5" id="KW-0238">DNA-binding</keyword>
<dbReference type="InterPro" id="IPR050109">
    <property type="entry name" value="HTH-type_TetR-like_transc_reg"/>
</dbReference>
<name>A0ABP6QBN5_9ACTN</name>
<sequence>MDLEMPVPPWKKQRKPAKARQPLTQEMIVDVAMRILDAEGLDAVSMRRVAQELDTGPASLYAHVENKGELLELLVERAAGGVVVPEPDPDRWMDQMKEIARQIRANLVAHADLAKAAMAGVPTTETAVSITEGMLAIMKAGGIPGQQASWFVDRVFLYINGDAYEGSQWHSMIPEGQDAERFVADYFGGIKSYFGSLPPQRFPHLLDRLEDMFSGADDERFEFGLDLLLRGLSTYRETP</sequence>
<feature type="DNA-binding region" description="H-T-H motif" evidence="5">
    <location>
        <begin position="45"/>
        <end position="64"/>
    </location>
</feature>
<dbReference type="Pfam" id="PF02909">
    <property type="entry name" value="TetR_C_1"/>
    <property type="match status" value="1"/>
</dbReference>
<dbReference type="Gene3D" id="1.10.357.10">
    <property type="entry name" value="Tetracycline Repressor, domain 2"/>
    <property type="match status" value="1"/>
</dbReference>
<dbReference type="InterPro" id="IPR003012">
    <property type="entry name" value="Tet_transcr_reg_TetR"/>
</dbReference>
<dbReference type="PROSITE" id="PS50977">
    <property type="entry name" value="HTH_TETR_2"/>
    <property type="match status" value="1"/>
</dbReference>
<keyword evidence="2" id="KW-0805">Transcription regulation</keyword>
<evidence type="ECO:0000313" key="7">
    <source>
        <dbReference type="EMBL" id="GAA3217633.1"/>
    </source>
</evidence>
<evidence type="ECO:0000313" key="8">
    <source>
        <dbReference type="Proteomes" id="UP001501237"/>
    </source>
</evidence>
<dbReference type="PANTHER" id="PTHR30055">
    <property type="entry name" value="HTH-TYPE TRANSCRIPTIONAL REGULATOR RUTR"/>
    <property type="match status" value="1"/>
</dbReference>
<reference evidence="8" key="1">
    <citation type="journal article" date="2019" name="Int. J. Syst. Evol. Microbiol.">
        <title>The Global Catalogue of Microorganisms (GCM) 10K type strain sequencing project: providing services to taxonomists for standard genome sequencing and annotation.</title>
        <authorList>
            <consortium name="The Broad Institute Genomics Platform"/>
            <consortium name="The Broad Institute Genome Sequencing Center for Infectious Disease"/>
            <person name="Wu L."/>
            <person name="Ma J."/>
        </authorList>
    </citation>
    <scope>NUCLEOTIDE SEQUENCE [LARGE SCALE GENOMIC DNA]</scope>
    <source>
        <strain evidence="8">JCM 9377</strain>
    </source>
</reference>
<organism evidence="7 8">
    <name type="scientific">Actinocorallia longicatena</name>
    <dbReference type="NCBI Taxonomy" id="111803"/>
    <lineage>
        <taxon>Bacteria</taxon>
        <taxon>Bacillati</taxon>
        <taxon>Actinomycetota</taxon>
        <taxon>Actinomycetes</taxon>
        <taxon>Streptosporangiales</taxon>
        <taxon>Thermomonosporaceae</taxon>
        <taxon>Actinocorallia</taxon>
    </lineage>
</organism>
<feature type="domain" description="HTH tetR-type" evidence="6">
    <location>
        <begin position="22"/>
        <end position="82"/>
    </location>
</feature>
<dbReference type="PRINTS" id="PR00400">
    <property type="entry name" value="TETREPRESSOR"/>
</dbReference>